<evidence type="ECO:0000313" key="1">
    <source>
        <dbReference type="EMBL" id="MBX43579.1"/>
    </source>
</evidence>
<dbReference type="AlphaFoldDB" id="A0A2P2NM67"/>
<accession>A0A2P2NM67</accession>
<protein>
    <submittedName>
        <fullName evidence="1">Uncharacterized protein</fullName>
    </submittedName>
</protein>
<reference evidence="1" key="1">
    <citation type="submission" date="2018-02" db="EMBL/GenBank/DDBJ databases">
        <title>Rhizophora mucronata_Transcriptome.</title>
        <authorList>
            <person name="Meera S.P."/>
            <person name="Sreeshan A."/>
            <person name="Augustine A."/>
        </authorList>
    </citation>
    <scope>NUCLEOTIDE SEQUENCE</scope>
    <source>
        <tissue evidence="1">Leaf</tissue>
    </source>
</reference>
<organism evidence="1">
    <name type="scientific">Rhizophora mucronata</name>
    <name type="common">Asiatic mangrove</name>
    <dbReference type="NCBI Taxonomy" id="61149"/>
    <lineage>
        <taxon>Eukaryota</taxon>
        <taxon>Viridiplantae</taxon>
        <taxon>Streptophyta</taxon>
        <taxon>Embryophyta</taxon>
        <taxon>Tracheophyta</taxon>
        <taxon>Spermatophyta</taxon>
        <taxon>Magnoliopsida</taxon>
        <taxon>eudicotyledons</taxon>
        <taxon>Gunneridae</taxon>
        <taxon>Pentapetalae</taxon>
        <taxon>rosids</taxon>
        <taxon>fabids</taxon>
        <taxon>Malpighiales</taxon>
        <taxon>Rhizophoraceae</taxon>
        <taxon>Rhizophora</taxon>
    </lineage>
</organism>
<sequence>MNCEACLLIKRELGIPSTLLSNVSIFHTSFHSI</sequence>
<dbReference type="EMBL" id="GGEC01063095">
    <property type="protein sequence ID" value="MBX43579.1"/>
    <property type="molecule type" value="Transcribed_RNA"/>
</dbReference>
<name>A0A2P2NM67_RHIMU</name>
<proteinExistence type="predicted"/>